<proteinExistence type="predicted"/>
<dbReference type="PATRIC" id="fig|1618207.4.peg.428"/>
<dbReference type="EMBL" id="CP011005">
    <property type="protein sequence ID" value="AJT40627.1"/>
    <property type="molecule type" value="Genomic_DNA"/>
</dbReference>
<evidence type="ECO:0000259" key="1">
    <source>
        <dbReference type="Pfam" id="PF04993"/>
    </source>
</evidence>
<dbReference type="SUPFAM" id="SSF159894">
    <property type="entry name" value="YgaC/TfoX-N like"/>
    <property type="match status" value="1"/>
</dbReference>
<dbReference type="STRING" id="1618207.UM93_02095"/>
<name>A0A0D4BW08_9MICC</name>
<reference evidence="2 3" key="1">
    <citation type="journal article" date="2015" name="Genome Announc.">
        <title>Complete Genome Sequencing of Protease-Producing Novel Arthrobacter sp. Strain IHBB 11108 Using PacBio Single-Molecule Real-Time Sequencing Technology.</title>
        <authorList>
            <person name="Kiran S."/>
            <person name="Swarnkar M.K."/>
            <person name="Pal M."/>
            <person name="Thakur R."/>
            <person name="Tewari R."/>
            <person name="Singh A.K."/>
            <person name="Gulati A."/>
        </authorList>
    </citation>
    <scope>NUCLEOTIDE SEQUENCE [LARGE SCALE GENOMIC DNA]</scope>
    <source>
        <strain evidence="2 3">IHBB 11108</strain>
    </source>
</reference>
<dbReference type="RefSeq" id="WP_045073372.1">
    <property type="nucleotide sequence ID" value="NZ_CP011005.1"/>
</dbReference>
<gene>
    <name evidence="2" type="ORF">UM93_02095</name>
</gene>
<dbReference type="HOGENOM" id="CLU_136016_2_0_11"/>
<dbReference type="Gene3D" id="3.30.1460.30">
    <property type="entry name" value="YgaC/TfoX-N like chaperone"/>
    <property type="match status" value="1"/>
</dbReference>
<dbReference type="Proteomes" id="UP000061839">
    <property type="component" value="Chromosome"/>
</dbReference>
<dbReference type="Pfam" id="PF04993">
    <property type="entry name" value="TfoX_N"/>
    <property type="match status" value="1"/>
</dbReference>
<protein>
    <recommendedName>
        <fullName evidence="1">TfoX N-terminal domain-containing protein</fullName>
    </recommendedName>
</protein>
<feature type="domain" description="TfoX N-terminal" evidence="1">
    <location>
        <begin position="31"/>
        <end position="109"/>
    </location>
</feature>
<keyword evidence="3" id="KW-1185">Reference proteome</keyword>
<sequence>MTARVAPDPAQAELLDRLRSALEDRHPREVRMFGGISFMIDGRMIAAARRHGELLLRIDPANSERLLGEPFAQPARMGPSRTMERSWIAVNPEGLTGQRLIEWLAQALSFHAAQASLREQHSPVEQ</sequence>
<evidence type="ECO:0000313" key="3">
    <source>
        <dbReference type="Proteomes" id="UP000061839"/>
    </source>
</evidence>
<dbReference type="AlphaFoldDB" id="A0A0D4BW08"/>
<organism evidence="2 3">
    <name type="scientific">Psychromicrobium lacuslunae</name>
    <dbReference type="NCBI Taxonomy" id="1618207"/>
    <lineage>
        <taxon>Bacteria</taxon>
        <taxon>Bacillati</taxon>
        <taxon>Actinomycetota</taxon>
        <taxon>Actinomycetes</taxon>
        <taxon>Micrococcales</taxon>
        <taxon>Micrococcaceae</taxon>
        <taxon>Psychromicrobium</taxon>
    </lineage>
</organism>
<dbReference type="KEGG" id="ari:UM93_02095"/>
<evidence type="ECO:0000313" key="2">
    <source>
        <dbReference type="EMBL" id="AJT40627.1"/>
    </source>
</evidence>
<dbReference type="InterPro" id="IPR007076">
    <property type="entry name" value="TfoX_N"/>
</dbReference>
<accession>A0A0D4BW08</accession>